<reference evidence="2 3" key="1">
    <citation type="submission" date="2023-01" db="EMBL/GenBank/DDBJ databases">
        <title>Analysis of 21 Apiospora genomes using comparative genomics revels a genus with tremendous synthesis potential of carbohydrate active enzymes and secondary metabolites.</title>
        <authorList>
            <person name="Sorensen T."/>
        </authorList>
    </citation>
    <scope>NUCLEOTIDE SEQUENCE [LARGE SCALE GENOMIC DNA]</scope>
    <source>
        <strain evidence="2 3">CBS 20057</strain>
    </source>
</reference>
<proteinExistence type="predicted"/>
<evidence type="ECO:0000313" key="3">
    <source>
        <dbReference type="Proteomes" id="UP001396898"/>
    </source>
</evidence>
<gene>
    <name evidence="2" type="ORF">PG991_012135</name>
</gene>
<keyword evidence="3" id="KW-1185">Reference proteome</keyword>
<sequence>MNISDNTRFMYIIKRLYLAVKVFERIQELIALDRAAHPDRIPGSGQQDQKRKSNAIRQFALLDTGGNQHLKWKDIRSAGEGISQLRYPNSSRYTARESSRSSLSSRSMGPGEAAT</sequence>
<organism evidence="2 3">
    <name type="scientific">Apiospora marii</name>
    <dbReference type="NCBI Taxonomy" id="335849"/>
    <lineage>
        <taxon>Eukaryota</taxon>
        <taxon>Fungi</taxon>
        <taxon>Dikarya</taxon>
        <taxon>Ascomycota</taxon>
        <taxon>Pezizomycotina</taxon>
        <taxon>Sordariomycetes</taxon>
        <taxon>Xylariomycetidae</taxon>
        <taxon>Amphisphaeriales</taxon>
        <taxon>Apiosporaceae</taxon>
        <taxon>Apiospora</taxon>
    </lineage>
</organism>
<dbReference type="EMBL" id="JAQQWI010000017">
    <property type="protein sequence ID" value="KAK8005838.1"/>
    <property type="molecule type" value="Genomic_DNA"/>
</dbReference>
<name>A0ABR1R8X4_9PEZI</name>
<feature type="region of interest" description="Disordered" evidence="1">
    <location>
        <begin position="86"/>
        <end position="115"/>
    </location>
</feature>
<protein>
    <submittedName>
        <fullName evidence="2">Uncharacterized protein</fullName>
    </submittedName>
</protein>
<accession>A0ABR1R8X4</accession>
<evidence type="ECO:0000313" key="2">
    <source>
        <dbReference type="EMBL" id="KAK8005838.1"/>
    </source>
</evidence>
<dbReference type="Proteomes" id="UP001396898">
    <property type="component" value="Unassembled WGS sequence"/>
</dbReference>
<comment type="caution">
    <text evidence="2">The sequence shown here is derived from an EMBL/GenBank/DDBJ whole genome shotgun (WGS) entry which is preliminary data.</text>
</comment>
<evidence type="ECO:0000256" key="1">
    <source>
        <dbReference type="SAM" id="MobiDB-lite"/>
    </source>
</evidence>